<reference evidence="1 2" key="1">
    <citation type="journal article" date="2022" name="Genome Biol. Evol.">
        <title>The Spruce Budworm Genome: Reconstructing the Evolutionary History of Antifreeze Proteins.</title>
        <authorList>
            <person name="Beliveau C."/>
            <person name="Gagne P."/>
            <person name="Picq S."/>
            <person name="Vernygora O."/>
            <person name="Keeling C.I."/>
            <person name="Pinkney K."/>
            <person name="Doucet D."/>
            <person name="Wen F."/>
            <person name="Johnston J.S."/>
            <person name="Maaroufi H."/>
            <person name="Boyle B."/>
            <person name="Laroche J."/>
            <person name="Dewar K."/>
            <person name="Juretic N."/>
            <person name="Blackburn G."/>
            <person name="Nisole A."/>
            <person name="Brunet B."/>
            <person name="Brandao M."/>
            <person name="Lumley L."/>
            <person name="Duan J."/>
            <person name="Quan G."/>
            <person name="Lucarotti C.J."/>
            <person name="Roe A.D."/>
            <person name="Sperling F.A.H."/>
            <person name="Levesque R.C."/>
            <person name="Cusson M."/>
        </authorList>
    </citation>
    <scope>NUCLEOTIDE SEQUENCE [LARGE SCALE GENOMIC DNA]</scope>
    <source>
        <strain evidence="1">Glfc:IPQL:Cfum</strain>
    </source>
</reference>
<gene>
    <name evidence="1" type="ORF">MSG28_010559</name>
</gene>
<organism evidence="1 2">
    <name type="scientific">Choristoneura fumiferana</name>
    <name type="common">Spruce budworm moth</name>
    <name type="synonym">Archips fumiferana</name>
    <dbReference type="NCBI Taxonomy" id="7141"/>
    <lineage>
        <taxon>Eukaryota</taxon>
        <taxon>Metazoa</taxon>
        <taxon>Ecdysozoa</taxon>
        <taxon>Arthropoda</taxon>
        <taxon>Hexapoda</taxon>
        <taxon>Insecta</taxon>
        <taxon>Pterygota</taxon>
        <taxon>Neoptera</taxon>
        <taxon>Endopterygota</taxon>
        <taxon>Lepidoptera</taxon>
        <taxon>Glossata</taxon>
        <taxon>Ditrysia</taxon>
        <taxon>Tortricoidea</taxon>
        <taxon>Tortricidae</taxon>
        <taxon>Tortricinae</taxon>
        <taxon>Choristoneura</taxon>
    </lineage>
</organism>
<accession>A0ACC0KMR6</accession>
<dbReference type="EMBL" id="CM046118">
    <property type="protein sequence ID" value="KAI8437876.1"/>
    <property type="molecule type" value="Genomic_DNA"/>
</dbReference>
<proteinExistence type="predicted"/>
<name>A0ACC0KMR6_CHOFU</name>
<sequence>MRTGVARAHGAPAAARARPARRAAGGARGAAGAAPAPPRPAPARDTGGGFLLEEEPAAPRAPAHAPAPLAHRSLQPDCLECGRALAHSYLLDTFDYSVCDECRDDAEAHALVTRTEAKEQYLLKDCDLDKRSPALRCVRRRNPHRAHYSDMRLYLRAQVAERALQVWGSEAALEAERAAREERRLKAAATAERRRLRELRLAARSSLVRTRGAAPHQHAWEPERLRDAAEDLYERACTTCGHVETYEKM</sequence>
<evidence type="ECO:0000313" key="1">
    <source>
        <dbReference type="EMBL" id="KAI8437876.1"/>
    </source>
</evidence>
<evidence type="ECO:0000313" key="2">
    <source>
        <dbReference type="Proteomes" id="UP001064048"/>
    </source>
</evidence>
<protein>
    <submittedName>
        <fullName evidence="1">Uncharacterized protein</fullName>
    </submittedName>
</protein>
<keyword evidence="2" id="KW-1185">Reference proteome</keyword>
<comment type="caution">
    <text evidence="1">The sequence shown here is derived from an EMBL/GenBank/DDBJ whole genome shotgun (WGS) entry which is preliminary data.</text>
</comment>
<dbReference type="Proteomes" id="UP001064048">
    <property type="component" value="Chromosome 18"/>
</dbReference>